<dbReference type="EMBL" id="CP042593">
    <property type="protein sequence ID" value="QED48796.1"/>
    <property type="molecule type" value="Genomic_DNA"/>
</dbReference>
<accession>A0A5B8ZBD9</accession>
<evidence type="ECO:0000313" key="1">
    <source>
        <dbReference type="EMBL" id="QED48796.1"/>
    </source>
</evidence>
<dbReference type="InterPro" id="IPR005883">
    <property type="entry name" value="PilM"/>
</dbReference>
<dbReference type="Gene3D" id="3.30.1490.300">
    <property type="match status" value="1"/>
</dbReference>
<reference evidence="2" key="1">
    <citation type="submission" date="2019-08" db="EMBL/GenBank/DDBJ databases">
        <authorList>
            <person name="Zheng X."/>
        </authorList>
    </citation>
    <scope>NUCLEOTIDE SEQUENCE [LARGE SCALE GENOMIC DNA]</scope>
    <source>
        <strain evidence="2">FJAT-25496</strain>
    </source>
</reference>
<evidence type="ECO:0000313" key="2">
    <source>
        <dbReference type="Proteomes" id="UP000321555"/>
    </source>
</evidence>
<proteinExistence type="predicted"/>
<dbReference type="KEGG" id="bda:FSZ17_16905"/>
<dbReference type="Proteomes" id="UP000321555">
    <property type="component" value="Chromosome"/>
</dbReference>
<dbReference type="InterPro" id="IPR050696">
    <property type="entry name" value="FtsA/MreB"/>
</dbReference>
<dbReference type="OrthoDB" id="2690797at2"/>
<dbReference type="STRING" id="1742359.GCA_001439625_02551"/>
<gene>
    <name evidence="1" type="ORF">FSZ17_16905</name>
</gene>
<organism evidence="1 2">
    <name type="scientific">Cytobacillus dafuensis</name>
    <name type="common">Bacillus dafuensis</name>
    <dbReference type="NCBI Taxonomy" id="1742359"/>
    <lineage>
        <taxon>Bacteria</taxon>
        <taxon>Bacillati</taxon>
        <taxon>Bacillota</taxon>
        <taxon>Bacilli</taxon>
        <taxon>Bacillales</taxon>
        <taxon>Bacillaceae</taxon>
        <taxon>Cytobacillus</taxon>
    </lineage>
</organism>
<dbReference type="RefSeq" id="WP_057771764.1">
    <property type="nucleotide sequence ID" value="NZ_CP042593.1"/>
</dbReference>
<sequence>MALSLFSRKNRTVNIIINDYSIRFVELKQAKPPTILRWGERFIPLGIIRDGKIIEHETLAMILEECIVDWKIQKRFVRFIVPDSYVIIRKVEIPADVKDDEINGYLYLELGTRIHLPFDEPVFDTYTVSKGKEKSEVLVFASNEENVLEYSNLLSGVKLIPDAADISSLSLYRLYHQLGLQDKAERLLMVQFDTNVVNICIFENHLPFFMHHLLIDFDEDKWNVNMNKAGKQNLQYSGETNDLLLQLEDIYKEIRKFMDFYRYSINQGNQQVSKILLNGDHPLLDLIKKEMEKRFDVPLQTLNINSITSATEDSLPRTHYLALGLALKEV</sequence>
<name>A0A5B8ZBD9_CYTDA</name>
<dbReference type="PANTHER" id="PTHR32432">
    <property type="entry name" value="CELL DIVISION PROTEIN FTSA-RELATED"/>
    <property type="match status" value="1"/>
</dbReference>
<dbReference type="Gene3D" id="3.30.420.40">
    <property type="match status" value="2"/>
</dbReference>
<keyword evidence="2" id="KW-1185">Reference proteome</keyword>
<protein>
    <submittedName>
        <fullName evidence="1">Pilus assembly protein PilM</fullName>
    </submittedName>
</protein>
<dbReference type="AlphaFoldDB" id="A0A5B8ZBD9"/>
<dbReference type="PANTHER" id="PTHR32432:SF3">
    <property type="entry name" value="ETHANOLAMINE UTILIZATION PROTEIN EUTJ"/>
    <property type="match status" value="1"/>
</dbReference>
<dbReference type="Pfam" id="PF11104">
    <property type="entry name" value="PilM_2"/>
    <property type="match status" value="1"/>
</dbReference>